<feature type="compositionally biased region" description="Low complexity" evidence="1">
    <location>
        <begin position="74"/>
        <end position="85"/>
    </location>
</feature>
<organism evidence="2 3">
    <name type="scientific">Goodfellowiella coeruleoviolacea</name>
    <dbReference type="NCBI Taxonomy" id="334858"/>
    <lineage>
        <taxon>Bacteria</taxon>
        <taxon>Bacillati</taxon>
        <taxon>Actinomycetota</taxon>
        <taxon>Actinomycetes</taxon>
        <taxon>Pseudonocardiales</taxon>
        <taxon>Pseudonocardiaceae</taxon>
        <taxon>Goodfellowiella</taxon>
    </lineage>
</organism>
<sequence length="100" mass="10843">MPITQHTMVPVVFPPADASDRSQDVPSGPGVRPWGLTQVSVVTAHELVDGLVYDPELQITRTADGTPLADTVRGTDPTGPYTPTDSRYDHRWVTDQDASD</sequence>
<keyword evidence="3" id="KW-1185">Reference proteome</keyword>
<evidence type="ECO:0000313" key="2">
    <source>
        <dbReference type="EMBL" id="MCP2165590.1"/>
    </source>
</evidence>
<dbReference type="NCBIfam" id="TIGR04186">
    <property type="entry name" value="GRASP_targ"/>
    <property type="match status" value="1"/>
</dbReference>
<evidence type="ECO:0000313" key="3">
    <source>
        <dbReference type="Proteomes" id="UP001206128"/>
    </source>
</evidence>
<name>A0AAE3KG23_9PSEU</name>
<feature type="region of interest" description="Disordered" evidence="1">
    <location>
        <begin position="61"/>
        <end position="100"/>
    </location>
</feature>
<feature type="region of interest" description="Disordered" evidence="1">
    <location>
        <begin position="1"/>
        <end position="33"/>
    </location>
</feature>
<comment type="caution">
    <text evidence="2">The sequence shown here is derived from an EMBL/GenBank/DDBJ whole genome shotgun (WGS) entry which is preliminary data.</text>
</comment>
<proteinExistence type="predicted"/>
<dbReference type="InterPro" id="IPR026496">
    <property type="entry name" value="GRASP_targ"/>
</dbReference>
<gene>
    <name evidence="2" type="ORF">LX83_002448</name>
</gene>
<evidence type="ECO:0000256" key="1">
    <source>
        <dbReference type="SAM" id="MobiDB-lite"/>
    </source>
</evidence>
<dbReference type="Proteomes" id="UP001206128">
    <property type="component" value="Unassembled WGS sequence"/>
</dbReference>
<dbReference type="EMBL" id="JAMTCK010000005">
    <property type="protein sequence ID" value="MCP2165590.1"/>
    <property type="molecule type" value="Genomic_DNA"/>
</dbReference>
<protein>
    <submittedName>
        <fullName evidence="2">ATP-grasp target RiPP</fullName>
    </submittedName>
</protein>
<dbReference type="AlphaFoldDB" id="A0AAE3KG23"/>
<accession>A0AAE3KG23</accession>
<reference evidence="2" key="1">
    <citation type="submission" date="2022-06" db="EMBL/GenBank/DDBJ databases">
        <title>Genomic Encyclopedia of Archaeal and Bacterial Type Strains, Phase II (KMG-II): from individual species to whole genera.</title>
        <authorList>
            <person name="Goeker M."/>
        </authorList>
    </citation>
    <scope>NUCLEOTIDE SEQUENCE</scope>
    <source>
        <strain evidence="2">DSM 43935</strain>
    </source>
</reference>